<evidence type="ECO:0000313" key="2">
    <source>
        <dbReference type="Proteomes" id="UP000198656"/>
    </source>
</evidence>
<proteinExistence type="predicted"/>
<dbReference type="AlphaFoldDB" id="A0A1G8DG10"/>
<dbReference type="RefSeq" id="WP_092334027.1">
    <property type="nucleotide sequence ID" value="NZ_FNCP01000015.1"/>
</dbReference>
<protein>
    <submittedName>
        <fullName evidence="1">Uncharacterized protein</fullName>
    </submittedName>
</protein>
<accession>A0A1G8DG10</accession>
<dbReference type="Proteomes" id="UP000198656">
    <property type="component" value="Unassembled WGS sequence"/>
</dbReference>
<reference evidence="2" key="1">
    <citation type="submission" date="2016-10" db="EMBL/GenBank/DDBJ databases">
        <authorList>
            <person name="Varghese N."/>
            <person name="Submissions S."/>
        </authorList>
    </citation>
    <scope>NUCLEOTIDE SEQUENCE [LARGE SCALE GENOMIC DNA]</scope>
    <source>
        <strain evidence="2">DSM 8344</strain>
    </source>
</reference>
<keyword evidence="2" id="KW-1185">Reference proteome</keyword>
<organism evidence="1 2">
    <name type="scientific">Desulfosporosinus hippei DSM 8344</name>
    <dbReference type="NCBI Taxonomy" id="1121419"/>
    <lineage>
        <taxon>Bacteria</taxon>
        <taxon>Bacillati</taxon>
        <taxon>Bacillota</taxon>
        <taxon>Clostridia</taxon>
        <taxon>Eubacteriales</taxon>
        <taxon>Desulfitobacteriaceae</taxon>
        <taxon>Desulfosporosinus</taxon>
    </lineage>
</organism>
<evidence type="ECO:0000313" key="1">
    <source>
        <dbReference type="EMBL" id="SDH56655.1"/>
    </source>
</evidence>
<sequence>MNYELLKISVPEFRDASLRQELGREKCKILDKYQLRSNTRLYWERYYEHQPIQEYFSHKFARKASPLGMIFYIYKLCYAKVKYFEQNWRDFVPCIYNWQSGLFEETELWDLEFIRHSKSGLILDLRNLARITKYEDFLALCNYINRQGMGRPIEESIFND</sequence>
<dbReference type="OrthoDB" id="5405605at2"/>
<gene>
    <name evidence="1" type="ORF">SAMN05443529_11528</name>
</gene>
<dbReference type="EMBL" id="FNCP01000015">
    <property type="protein sequence ID" value="SDH56655.1"/>
    <property type="molecule type" value="Genomic_DNA"/>
</dbReference>
<name>A0A1G8DG10_9FIRM</name>